<evidence type="ECO:0000256" key="8">
    <source>
        <dbReference type="ARBA" id="ARBA00023154"/>
    </source>
</evidence>
<reference evidence="16 17" key="1">
    <citation type="journal article" date="2023" name="Microbiol. Spectr.">
        <title>Symbiosis of Carpenter Bees with Uncharacterized Lactic Acid Bacteria Showing NAD Auxotrophy.</title>
        <authorList>
            <person name="Kawasaki S."/>
            <person name="Ozawa K."/>
            <person name="Mori T."/>
            <person name="Yamamoto A."/>
            <person name="Ito M."/>
            <person name="Ohkuma M."/>
            <person name="Sakamoto M."/>
            <person name="Matsutani M."/>
        </authorList>
    </citation>
    <scope>NUCLEOTIDE SEQUENCE [LARGE SCALE GENOMIC DNA]</scope>
    <source>
        <strain evidence="16 17">KimC2</strain>
    </source>
</reference>
<evidence type="ECO:0000256" key="10">
    <source>
        <dbReference type="ARBA" id="ARBA00023270"/>
    </source>
</evidence>
<dbReference type="KEGG" id="xak:KIMC2_03930"/>
<keyword evidence="9 12" id="KW-0456">Lyase</keyword>
<evidence type="ECO:0000256" key="3">
    <source>
        <dbReference type="ARBA" id="ARBA00007592"/>
    </source>
</evidence>
<dbReference type="PANTHER" id="PTHR12128:SF66">
    <property type="entry name" value="4-HYDROXY-2-OXOGLUTARATE ALDOLASE, MITOCHONDRIAL"/>
    <property type="match status" value="1"/>
</dbReference>
<dbReference type="NCBIfam" id="TIGR00674">
    <property type="entry name" value="dapA"/>
    <property type="match status" value="1"/>
</dbReference>
<gene>
    <name evidence="12 16" type="primary">dapA</name>
    <name evidence="16" type="ORF">KIMC2_03930</name>
</gene>
<evidence type="ECO:0000256" key="2">
    <source>
        <dbReference type="ARBA" id="ARBA00005120"/>
    </source>
</evidence>
<evidence type="ECO:0000256" key="15">
    <source>
        <dbReference type="PIRSR" id="PIRSR001365-2"/>
    </source>
</evidence>
<evidence type="ECO:0000313" key="16">
    <source>
        <dbReference type="EMBL" id="BDR55831.1"/>
    </source>
</evidence>
<dbReference type="Pfam" id="PF00701">
    <property type="entry name" value="DHDPS"/>
    <property type="match status" value="1"/>
</dbReference>
<keyword evidence="17" id="KW-1185">Reference proteome</keyword>
<dbReference type="PROSITE" id="PS00666">
    <property type="entry name" value="DHDPS_2"/>
    <property type="match status" value="1"/>
</dbReference>
<comment type="pathway">
    <text evidence="2 12">Amino-acid biosynthesis; L-lysine biosynthesis via DAP pathway; (S)-tetrahydrodipicolinate from L-aspartate: step 3/4.</text>
</comment>
<comment type="function">
    <text evidence="1 12">Catalyzes the condensation of (S)-aspartate-beta-semialdehyde [(S)-ASA] and pyruvate to 4-hydroxy-tetrahydrodipicolinate (HTPA).</text>
</comment>
<sequence>MNNFKDADIITAIITPFKENGEIDYQGLEELTEHLLETGSRGFVIGGTTGEGATLTHDEKIELFKQFAEMIHGRVPVIAGTGSNNTAQTIEFTNEVSSIKGIDMALIVAPYYNKPNQRGIKAHFKAITDNCDLPLMIYNIPGRTGITISNETIIEMAKNPKIKGVKQCTSLEDLAMIIEETDDDFLTYTGEDPQSLAAKTIGAAGVISVASHIYGKTMREMYDALAQGKIAKAGKLQRMLIPKMQGLFLYPSPSPVKAILNAQGYASGACRLPIVDLDSSEKEKLAQVLGVTDLGVKE</sequence>
<evidence type="ECO:0000256" key="7">
    <source>
        <dbReference type="ARBA" id="ARBA00022915"/>
    </source>
</evidence>
<comment type="subcellular location">
    <subcellularLocation>
        <location evidence="12">Cytoplasm</location>
    </subcellularLocation>
</comment>
<evidence type="ECO:0000256" key="6">
    <source>
        <dbReference type="ARBA" id="ARBA00022605"/>
    </source>
</evidence>
<evidence type="ECO:0000256" key="9">
    <source>
        <dbReference type="ARBA" id="ARBA00023239"/>
    </source>
</evidence>
<keyword evidence="5 12" id="KW-0963">Cytoplasm</keyword>
<name>A0AAU9DCF3_9LACO</name>
<feature type="active site" description="Schiff-base intermediate with substrate" evidence="12 14">
    <location>
        <position position="166"/>
    </location>
</feature>
<dbReference type="EC" id="4.3.3.7" evidence="4 12"/>
<dbReference type="PIRSF" id="PIRSF001365">
    <property type="entry name" value="DHDPS"/>
    <property type="match status" value="1"/>
</dbReference>
<evidence type="ECO:0000256" key="5">
    <source>
        <dbReference type="ARBA" id="ARBA00022490"/>
    </source>
</evidence>
<proteinExistence type="inferred from homology"/>
<feature type="site" description="Part of a proton relay during catalysis" evidence="12">
    <location>
        <position position="112"/>
    </location>
</feature>
<keyword evidence="7 12" id="KW-0220">Diaminopimelate biosynthesis</keyword>
<feature type="active site" description="Proton donor/acceptor" evidence="12 14">
    <location>
        <position position="138"/>
    </location>
</feature>
<comment type="subunit">
    <text evidence="12">Homotetramer; dimer of dimers.</text>
</comment>
<organism evidence="16 17">
    <name type="scientific">Xylocopilactobacillus apis</name>
    <dbReference type="NCBI Taxonomy" id="2932183"/>
    <lineage>
        <taxon>Bacteria</taxon>
        <taxon>Bacillati</taxon>
        <taxon>Bacillota</taxon>
        <taxon>Bacilli</taxon>
        <taxon>Lactobacillales</taxon>
        <taxon>Lactobacillaceae</taxon>
        <taxon>Xylocopilactobacillus</taxon>
    </lineage>
</organism>
<dbReference type="GO" id="GO:0009089">
    <property type="term" value="P:lysine biosynthetic process via diaminopimelate"/>
    <property type="evidence" value="ECO:0007669"/>
    <property type="project" value="UniProtKB-UniRule"/>
</dbReference>
<dbReference type="Gene3D" id="3.20.20.70">
    <property type="entry name" value="Aldolase class I"/>
    <property type="match status" value="1"/>
</dbReference>
<dbReference type="PRINTS" id="PR00146">
    <property type="entry name" value="DHPICSNTHASE"/>
</dbReference>
<dbReference type="CDD" id="cd00950">
    <property type="entry name" value="DHDPS"/>
    <property type="match status" value="1"/>
</dbReference>
<evidence type="ECO:0000256" key="12">
    <source>
        <dbReference type="HAMAP-Rule" id="MF_00418"/>
    </source>
</evidence>
<dbReference type="RefSeq" id="WP_317697471.1">
    <property type="nucleotide sequence ID" value="NZ_AP026801.1"/>
</dbReference>
<protein>
    <recommendedName>
        <fullName evidence="4 12">4-hydroxy-tetrahydrodipicolinate synthase</fullName>
        <shortName evidence="12">HTPA synthase</shortName>
        <ecNumber evidence="4 12">4.3.3.7</ecNumber>
    </recommendedName>
</protein>
<dbReference type="GO" id="GO:0008840">
    <property type="term" value="F:4-hydroxy-tetrahydrodipicolinate synthase activity"/>
    <property type="evidence" value="ECO:0007669"/>
    <property type="project" value="UniProtKB-UniRule"/>
</dbReference>
<dbReference type="GO" id="GO:0019877">
    <property type="term" value="P:diaminopimelate biosynthetic process"/>
    <property type="evidence" value="ECO:0007669"/>
    <property type="project" value="UniProtKB-UniRule"/>
</dbReference>
<accession>A0AAU9DCF3</accession>
<evidence type="ECO:0000256" key="14">
    <source>
        <dbReference type="PIRSR" id="PIRSR001365-1"/>
    </source>
</evidence>
<comment type="similarity">
    <text evidence="3 12 13">Belongs to the DapA family.</text>
</comment>
<feature type="site" description="Part of a proton relay during catalysis" evidence="12">
    <location>
        <position position="48"/>
    </location>
</feature>
<comment type="catalytic activity">
    <reaction evidence="11 12">
        <text>L-aspartate 4-semialdehyde + pyruvate = (2S,4S)-4-hydroxy-2,3,4,5-tetrahydrodipicolinate + H2O + H(+)</text>
        <dbReference type="Rhea" id="RHEA:34171"/>
        <dbReference type="ChEBI" id="CHEBI:15361"/>
        <dbReference type="ChEBI" id="CHEBI:15377"/>
        <dbReference type="ChEBI" id="CHEBI:15378"/>
        <dbReference type="ChEBI" id="CHEBI:67139"/>
        <dbReference type="ChEBI" id="CHEBI:537519"/>
        <dbReference type="EC" id="4.3.3.7"/>
    </reaction>
</comment>
<dbReference type="Proteomes" id="UP001321804">
    <property type="component" value="Chromosome"/>
</dbReference>
<dbReference type="SUPFAM" id="SSF51569">
    <property type="entry name" value="Aldolase"/>
    <property type="match status" value="1"/>
</dbReference>
<dbReference type="InterPro" id="IPR020625">
    <property type="entry name" value="Schiff_base-form_aldolases_AS"/>
</dbReference>
<dbReference type="SMART" id="SM01130">
    <property type="entry name" value="DHDPS"/>
    <property type="match status" value="1"/>
</dbReference>
<evidence type="ECO:0000256" key="11">
    <source>
        <dbReference type="ARBA" id="ARBA00047836"/>
    </source>
</evidence>
<dbReference type="GO" id="GO:0005829">
    <property type="term" value="C:cytosol"/>
    <property type="evidence" value="ECO:0007669"/>
    <property type="project" value="TreeGrafter"/>
</dbReference>
<keyword evidence="10 12" id="KW-0704">Schiff base</keyword>
<feature type="binding site" evidence="12 15">
    <location>
        <position position="207"/>
    </location>
    <ligand>
        <name>pyruvate</name>
        <dbReference type="ChEBI" id="CHEBI:15361"/>
    </ligand>
</feature>
<evidence type="ECO:0000256" key="4">
    <source>
        <dbReference type="ARBA" id="ARBA00012086"/>
    </source>
</evidence>
<feature type="binding site" evidence="12 15">
    <location>
        <position position="49"/>
    </location>
    <ligand>
        <name>pyruvate</name>
        <dbReference type="ChEBI" id="CHEBI:15361"/>
    </ligand>
</feature>
<comment type="caution">
    <text evidence="12">Was originally thought to be a dihydrodipicolinate synthase (DHDPS), catalyzing the condensation of (S)-aspartate-beta-semialdehyde [(S)-ASA] and pyruvate to dihydrodipicolinate (DHDP). However, it was shown in E.coli that the product of the enzymatic reaction is not dihydrodipicolinate but in fact (4S)-4-hydroxy-2,3,4,5-tetrahydro-(2S)-dipicolinic acid (HTPA), and that the consecutive dehydration reaction leading to DHDP is not spontaneous but catalyzed by DapB.</text>
</comment>
<dbReference type="EMBL" id="AP026801">
    <property type="protein sequence ID" value="BDR55831.1"/>
    <property type="molecule type" value="Genomic_DNA"/>
</dbReference>
<evidence type="ECO:0000256" key="1">
    <source>
        <dbReference type="ARBA" id="ARBA00003294"/>
    </source>
</evidence>
<evidence type="ECO:0000313" key="17">
    <source>
        <dbReference type="Proteomes" id="UP001321804"/>
    </source>
</evidence>
<keyword evidence="6 12" id="KW-0028">Amino-acid biosynthesis</keyword>
<dbReference type="InterPro" id="IPR002220">
    <property type="entry name" value="DapA-like"/>
</dbReference>
<dbReference type="InterPro" id="IPR013785">
    <property type="entry name" value="Aldolase_TIM"/>
</dbReference>
<dbReference type="InterPro" id="IPR005263">
    <property type="entry name" value="DapA"/>
</dbReference>
<dbReference type="HAMAP" id="MF_00418">
    <property type="entry name" value="DapA"/>
    <property type="match status" value="1"/>
</dbReference>
<keyword evidence="8 12" id="KW-0457">Lysine biosynthesis</keyword>
<dbReference type="AlphaFoldDB" id="A0AAU9DCF3"/>
<evidence type="ECO:0000256" key="13">
    <source>
        <dbReference type="PIRNR" id="PIRNR001365"/>
    </source>
</evidence>
<dbReference type="PANTHER" id="PTHR12128">
    <property type="entry name" value="DIHYDRODIPICOLINATE SYNTHASE"/>
    <property type="match status" value="1"/>
</dbReference>